<dbReference type="Gene3D" id="1.25.40.10">
    <property type="entry name" value="Tetratricopeptide repeat domain"/>
    <property type="match status" value="1"/>
</dbReference>
<dbReference type="InterPro" id="IPR042098">
    <property type="entry name" value="TauD-like_sf"/>
</dbReference>
<sequence>MICVRPAAEGGVSKLASAAEIYARLQERPSLLKLIERGFKYDAQSVEYHPSWRRLPPSAEKERPMAYKDANGRPCIQYAKNMVETIMAVYRGTEEEEQVRSALAELEEVCSDPSVVQHWDLTTGEAYLVDNYRWLHARTAFTDDPQSPRLFFRLWLQVEDFNRREDPAERLKEDEETVVSFNVAIAACGKARAWAAGASLFENLRASSRRPDLFSVNSAAAGSAEFLGCRSDIISANAGLQAQGSWRRATAVFHDLGRQSLQPTTITFNTAVWRCEALDILLLLLRAAEPSVASANAAAGAAAEVTFIMSVWDSTSELECSFASLRLFASGVKASMTEANQDFYMKVGRPSAIVLVLNFTTATPQAYTDAPAPAAIATVSKVSGQVVHRPSATCLKVMQKYRDIFGGAAKNDRKTALPRRLVA</sequence>
<protein>
    <recommendedName>
        <fullName evidence="2">TauD/TfdA-like domain-containing protein</fullName>
    </recommendedName>
</protein>
<proteinExistence type="predicted"/>
<keyword evidence="4" id="KW-1185">Reference proteome</keyword>
<keyword evidence="1" id="KW-0560">Oxidoreductase</keyword>
<dbReference type="SUPFAM" id="SSF51197">
    <property type="entry name" value="Clavaminate synthase-like"/>
    <property type="match status" value="1"/>
</dbReference>
<evidence type="ECO:0000313" key="4">
    <source>
        <dbReference type="Proteomes" id="UP000186817"/>
    </source>
</evidence>
<reference evidence="3 4" key="1">
    <citation type="submission" date="2016-02" db="EMBL/GenBank/DDBJ databases">
        <title>Genome analysis of coral dinoflagellate symbionts highlights evolutionary adaptations to a symbiotic lifestyle.</title>
        <authorList>
            <person name="Aranda M."/>
            <person name="Li Y."/>
            <person name="Liew Y.J."/>
            <person name="Baumgarten S."/>
            <person name="Simakov O."/>
            <person name="Wilson M."/>
            <person name="Piel J."/>
            <person name="Ashoor H."/>
            <person name="Bougouffa S."/>
            <person name="Bajic V.B."/>
            <person name="Ryu T."/>
            <person name="Ravasi T."/>
            <person name="Bayer T."/>
            <person name="Micklem G."/>
            <person name="Kim H."/>
            <person name="Bhak J."/>
            <person name="Lajeunesse T.C."/>
            <person name="Voolstra C.R."/>
        </authorList>
    </citation>
    <scope>NUCLEOTIDE SEQUENCE [LARGE SCALE GENOMIC DNA]</scope>
    <source>
        <strain evidence="3 4">CCMP2467</strain>
    </source>
</reference>
<dbReference type="OrthoDB" id="272271at2759"/>
<dbReference type="AlphaFoldDB" id="A0A1Q9DZ92"/>
<organism evidence="3 4">
    <name type="scientific">Symbiodinium microadriaticum</name>
    <name type="common">Dinoflagellate</name>
    <name type="synonym">Zooxanthella microadriatica</name>
    <dbReference type="NCBI Taxonomy" id="2951"/>
    <lineage>
        <taxon>Eukaryota</taxon>
        <taxon>Sar</taxon>
        <taxon>Alveolata</taxon>
        <taxon>Dinophyceae</taxon>
        <taxon>Suessiales</taxon>
        <taxon>Symbiodiniaceae</taxon>
        <taxon>Symbiodinium</taxon>
    </lineage>
</organism>
<dbReference type="EMBL" id="LSRX01000325">
    <property type="protein sequence ID" value="OLQ00496.1"/>
    <property type="molecule type" value="Genomic_DNA"/>
</dbReference>
<evidence type="ECO:0000256" key="1">
    <source>
        <dbReference type="ARBA" id="ARBA00023002"/>
    </source>
</evidence>
<feature type="domain" description="TauD/TfdA-like" evidence="2">
    <location>
        <begin position="2"/>
        <end position="155"/>
    </location>
</feature>
<name>A0A1Q9DZ92_SYMMI</name>
<dbReference type="GO" id="GO:0016491">
    <property type="term" value="F:oxidoreductase activity"/>
    <property type="evidence" value="ECO:0007669"/>
    <property type="project" value="UniProtKB-KW"/>
</dbReference>
<evidence type="ECO:0000259" key="2">
    <source>
        <dbReference type="Pfam" id="PF02668"/>
    </source>
</evidence>
<dbReference type="Gene3D" id="3.60.130.10">
    <property type="entry name" value="Clavaminate synthase-like"/>
    <property type="match status" value="1"/>
</dbReference>
<dbReference type="Pfam" id="PF02668">
    <property type="entry name" value="TauD"/>
    <property type="match status" value="1"/>
</dbReference>
<dbReference type="InterPro" id="IPR003819">
    <property type="entry name" value="TauD/TfdA-like"/>
</dbReference>
<gene>
    <name evidence="3" type="ORF">AK812_SmicGene16837</name>
</gene>
<dbReference type="Proteomes" id="UP000186817">
    <property type="component" value="Unassembled WGS sequence"/>
</dbReference>
<evidence type="ECO:0000313" key="3">
    <source>
        <dbReference type="EMBL" id="OLQ00496.1"/>
    </source>
</evidence>
<accession>A0A1Q9DZ92</accession>
<dbReference type="InterPro" id="IPR011990">
    <property type="entry name" value="TPR-like_helical_dom_sf"/>
</dbReference>
<comment type="caution">
    <text evidence="3">The sequence shown here is derived from an EMBL/GenBank/DDBJ whole genome shotgun (WGS) entry which is preliminary data.</text>
</comment>